<accession>A0AAQ3Q0W7</accession>
<feature type="transmembrane region" description="Helical" evidence="2">
    <location>
        <begin position="155"/>
        <end position="174"/>
    </location>
</feature>
<keyword evidence="2" id="KW-0812">Transmembrane</keyword>
<keyword evidence="4" id="KW-1185">Reference proteome</keyword>
<dbReference type="AlphaFoldDB" id="A0AAQ3Q0W7"/>
<evidence type="ECO:0000256" key="2">
    <source>
        <dbReference type="SAM" id="Phobius"/>
    </source>
</evidence>
<dbReference type="EMBL" id="CP136890">
    <property type="protein sequence ID" value="WOK92062.1"/>
    <property type="molecule type" value="Genomic_DNA"/>
</dbReference>
<dbReference type="PANTHER" id="PTHR11654">
    <property type="entry name" value="OLIGOPEPTIDE TRANSPORTER-RELATED"/>
    <property type="match status" value="1"/>
</dbReference>
<organism evidence="3 4">
    <name type="scientific">Canna indica</name>
    <name type="common">Indian-shot</name>
    <dbReference type="NCBI Taxonomy" id="4628"/>
    <lineage>
        <taxon>Eukaryota</taxon>
        <taxon>Viridiplantae</taxon>
        <taxon>Streptophyta</taxon>
        <taxon>Embryophyta</taxon>
        <taxon>Tracheophyta</taxon>
        <taxon>Spermatophyta</taxon>
        <taxon>Magnoliopsida</taxon>
        <taxon>Liliopsida</taxon>
        <taxon>Zingiberales</taxon>
        <taxon>Cannaceae</taxon>
        <taxon>Canna</taxon>
    </lineage>
</organism>
<sequence>MKLGVDLKTNYSMQLVSWKSSTNPSPGFENAKKGSSGCERTKSLSCSSNQFAKLHNMKLTDTDNATANPSKGLDECKYILLGISDVFTVGMQEFFYVEVPTTMRTIGIALYLSVFGVGSFLSAILISVLELVSNASGKQHSWFFDDASEARLDNYYWFLALLSSIRFFIFAYLCKYYNSANASKN</sequence>
<feature type="region of interest" description="Disordered" evidence="1">
    <location>
        <begin position="20"/>
        <end position="41"/>
    </location>
</feature>
<evidence type="ECO:0000313" key="4">
    <source>
        <dbReference type="Proteomes" id="UP001327560"/>
    </source>
</evidence>
<keyword evidence="2" id="KW-1133">Transmembrane helix</keyword>
<dbReference type="InterPro" id="IPR036259">
    <property type="entry name" value="MFS_trans_sf"/>
</dbReference>
<keyword evidence="2" id="KW-0472">Membrane</keyword>
<reference evidence="3 4" key="1">
    <citation type="submission" date="2023-10" db="EMBL/GenBank/DDBJ databases">
        <title>Chromosome-scale genome assembly provides insights into flower coloration mechanisms of Canna indica.</title>
        <authorList>
            <person name="Li C."/>
        </authorList>
    </citation>
    <scope>NUCLEOTIDE SEQUENCE [LARGE SCALE GENOMIC DNA]</scope>
    <source>
        <tissue evidence="3">Flower</tissue>
    </source>
</reference>
<evidence type="ECO:0000313" key="3">
    <source>
        <dbReference type="EMBL" id="WOK92062.1"/>
    </source>
</evidence>
<evidence type="ECO:0000256" key="1">
    <source>
        <dbReference type="SAM" id="MobiDB-lite"/>
    </source>
</evidence>
<protein>
    <submittedName>
        <fullName evidence="3">Uncharacterized protein</fullName>
    </submittedName>
</protein>
<feature type="transmembrane region" description="Helical" evidence="2">
    <location>
        <begin position="109"/>
        <end position="135"/>
    </location>
</feature>
<proteinExistence type="predicted"/>
<name>A0AAQ3Q0W7_9LILI</name>
<dbReference type="Gene3D" id="1.20.1250.20">
    <property type="entry name" value="MFS general substrate transporter like domains"/>
    <property type="match status" value="1"/>
</dbReference>
<gene>
    <name evidence="3" type="ORF">Cni_G00753</name>
</gene>
<dbReference type="Proteomes" id="UP001327560">
    <property type="component" value="Chromosome 1"/>
</dbReference>